<name>A0A517Y1W2_9BACT</name>
<dbReference type="RefSeq" id="WP_145243984.1">
    <property type="nucleotide sequence ID" value="NZ_CP036273.1"/>
</dbReference>
<dbReference type="KEGG" id="uli:ETAA1_57670"/>
<dbReference type="EMBL" id="CP036273">
    <property type="protein sequence ID" value="QDU23760.1"/>
    <property type="molecule type" value="Genomic_DNA"/>
</dbReference>
<keyword evidence="2" id="KW-1185">Reference proteome</keyword>
<dbReference type="Proteomes" id="UP000319576">
    <property type="component" value="Chromosome"/>
</dbReference>
<evidence type="ECO:0000313" key="1">
    <source>
        <dbReference type="EMBL" id="QDU23760.1"/>
    </source>
</evidence>
<gene>
    <name evidence="1" type="ORF">ETAA1_57670</name>
</gene>
<evidence type="ECO:0000313" key="2">
    <source>
        <dbReference type="Proteomes" id="UP000319576"/>
    </source>
</evidence>
<organism evidence="1 2">
    <name type="scientific">Urbifossiella limnaea</name>
    <dbReference type="NCBI Taxonomy" id="2528023"/>
    <lineage>
        <taxon>Bacteria</taxon>
        <taxon>Pseudomonadati</taxon>
        <taxon>Planctomycetota</taxon>
        <taxon>Planctomycetia</taxon>
        <taxon>Gemmatales</taxon>
        <taxon>Gemmataceae</taxon>
        <taxon>Urbifossiella</taxon>
    </lineage>
</organism>
<reference evidence="1 2" key="1">
    <citation type="submission" date="2019-02" db="EMBL/GenBank/DDBJ databases">
        <title>Deep-cultivation of Planctomycetes and their phenomic and genomic characterization uncovers novel biology.</title>
        <authorList>
            <person name="Wiegand S."/>
            <person name="Jogler M."/>
            <person name="Boedeker C."/>
            <person name="Pinto D."/>
            <person name="Vollmers J."/>
            <person name="Rivas-Marin E."/>
            <person name="Kohn T."/>
            <person name="Peeters S.H."/>
            <person name="Heuer A."/>
            <person name="Rast P."/>
            <person name="Oberbeckmann S."/>
            <person name="Bunk B."/>
            <person name="Jeske O."/>
            <person name="Meyerdierks A."/>
            <person name="Storesund J.E."/>
            <person name="Kallscheuer N."/>
            <person name="Luecker S."/>
            <person name="Lage O.M."/>
            <person name="Pohl T."/>
            <person name="Merkel B.J."/>
            <person name="Hornburger P."/>
            <person name="Mueller R.-W."/>
            <person name="Bruemmer F."/>
            <person name="Labrenz M."/>
            <person name="Spormann A.M."/>
            <person name="Op den Camp H."/>
            <person name="Overmann J."/>
            <person name="Amann R."/>
            <person name="Jetten M.S.M."/>
            <person name="Mascher T."/>
            <person name="Medema M.H."/>
            <person name="Devos D.P."/>
            <person name="Kaster A.-K."/>
            <person name="Ovreas L."/>
            <person name="Rohde M."/>
            <person name="Galperin M.Y."/>
            <person name="Jogler C."/>
        </authorList>
    </citation>
    <scope>NUCLEOTIDE SEQUENCE [LARGE SCALE GENOMIC DNA]</scope>
    <source>
        <strain evidence="1 2">ETA_A1</strain>
    </source>
</reference>
<dbReference type="OrthoDB" id="289889at2"/>
<protein>
    <submittedName>
        <fullName evidence="1">Uncharacterized protein</fullName>
    </submittedName>
</protein>
<accession>A0A517Y1W2</accession>
<sequence length="132" mass="14189">MVAQRKRNDDAVVLALACGATVEAAAKQGGVSERTVYTRLRDPEFQKRIKEARTDLVRRSAGLLSAASGEAVRTLLALMKESAPPATRLGAAKAVLEVGLKIRELADLEAELRDLEEKVKALGPPDGGGRRW</sequence>
<dbReference type="AlphaFoldDB" id="A0A517Y1W2"/>
<proteinExistence type="predicted"/>